<keyword evidence="2" id="KW-0812">Transmembrane</keyword>
<gene>
    <name evidence="3" type="ORF">ACFSJH_01715</name>
</gene>
<dbReference type="Proteomes" id="UP001597362">
    <property type="component" value="Unassembled WGS sequence"/>
</dbReference>
<protein>
    <submittedName>
        <fullName evidence="3">Uncharacterized protein</fullName>
    </submittedName>
</protein>
<keyword evidence="1" id="KW-0175">Coiled coil</keyword>
<proteinExistence type="predicted"/>
<feature type="transmembrane region" description="Helical" evidence="2">
    <location>
        <begin position="15"/>
        <end position="34"/>
    </location>
</feature>
<keyword evidence="2" id="KW-1133">Transmembrane helix</keyword>
<dbReference type="EMBL" id="JBHUHO010000005">
    <property type="protein sequence ID" value="MFD2114472.1"/>
    <property type="molecule type" value="Genomic_DNA"/>
</dbReference>
<feature type="coiled-coil region" evidence="1">
    <location>
        <begin position="392"/>
        <end position="453"/>
    </location>
</feature>
<sequence>MRNVFSILFRSDGTITIFAALVLASLLMFFAFLIDYARLALFHKYTEDISRTAVRSILSAYDKQLFEQYRLFGRGGSDATQLFELTVNNHQPDWQQNKQKFTLLNSQLQTVTISSNEQLGLHAVFGRQLLEEMKYKAPIDVAADLWKKWMPLSGKLRETATQVNQISELRKLYEWREQKLDKILQQQQFVAKQVVKSQVSQALNRSSSTNKKNILLVDVITKYNDYLNNLETQAALSEQASEQLDVQLFSQLAQQIDSYRQDVNAIITILTDQLSSSLTIHKEAIAKAKRWLTEAEKINNDIIAAEAKQNTMDTTHSQLAATELSTTKPDMISLARSTVYFEQYRAELQLQATSWESVVEDSNAMRQLLYQVLQSYPSSKSSLYAINGVLIKDELQSAMVKLQQSYNEYDHQFNAPGEVLLKREEDDEERSVKRQLQSNKQTANQMMKRVQSMMKTLSNLEITDEERQVFADVKRRYNNNIAFNQSKVEEEIPVEVDGNSLQPSKPFYGDVDADETAASSAGQIQKVYGSLENIVTNLQTRLYYGEYAALYFPSFAPEKLQSLIDLNNAQEQNNESLAITFSDQQLEYIIFGLDNPTGNVAAAYGEILAIRLMVRLMEGLVQYRSLTHPLLILSTALIYALEKTIEDMISLIKNGYTVMSKHLPIDVTYKDYLRLMLLAHPTADEVLLARMIAVIEQTTSLELAKIDTGIITEANYAVQLWFLPAVSQLVSYFSNWSGKVTGSTYEATKTIGWSY</sequence>
<comment type="caution">
    <text evidence="3">The sequence shown here is derived from an EMBL/GenBank/DDBJ whole genome shotgun (WGS) entry which is preliminary data.</text>
</comment>
<accession>A0ABW4YFJ4</accession>
<dbReference type="RefSeq" id="WP_377769452.1">
    <property type="nucleotide sequence ID" value="NZ_JBHUHO010000005.1"/>
</dbReference>
<keyword evidence="4" id="KW-1185">Reference proteome</keyword>
<name>A0ABW4YFJ4_9BACL</name>
<evidence type="ECO:0000256" key="1">
    <source>
        <dbReference type="SAM" id="Coils"/>
    </source>
</evidence>
<evidence type="ECO:0000313" key="3">
    <source>
        <dbReference type="EMBL" id="MFD2114472.1"/>
    </source>
</evidence>
<keyword evidence="2" id="KW-0472">Membrane</keyword>
<evidence type="ECO:0000313" key="4">
    <source>
        <dbReference type="Proteomes" id="UP001597362"/>
    </source>
</evidence>
<evidence type="ECO:0000256" key="2">
    <source>
        <dbReference type="SAM" id="Phobius"/>
    </source>
</evidence>
<organism evidence="3 4">
    <name type="scientific">Paenibacillus yanchengensis</name>
    <dbReference type="NCBI Taxonomy" id="2035833"/>
    <lineage>
        <taxon>Bacteria</taxon>
        <taxon>Bacillati</taxon>
        <taxon>Bacillota</taxon>
        <taxon>Bacilli</taxon>
        <taxon>Bacillales</taxon>
        <taxon>Paenibacillaceae</taxon>
        <taxon>Paenibacillus</taxon>
    </lineage>
</organism>
<reference evidence="4" key="1">
    <citation type="journal article" date="2019" name="Int. J. Syst. Evol. Microbiol.">
        <title>The Global Catalogue of Microorganisms (GCM) 10K type strain sequencing project: providing services to taxonomists for standard genome sequencing and annotation.</title>
        <authorList>
            <consortium name="The Broad Institute Genomics Platform"/>
            <consortium name="The Broad Institute Genome Sequencing Center for Infectious Disease"/>
            <person name="Wu L."/>
            <person name="Ma J."/>
        </authorList>
    </citation>
    <scope>NUCLEOTIDE SEQUENCE [LARGE SCALE GENOMIC DNA]</scope>
    <source>
        <strain evidence="4">GH52</strain>
    </source>
</reference>